<sequence length="269" mass="30632">MNIVTTSQKSSAIIHAQAQEAAERLQLTYVSRKKLSLRQLQDMYGSEYIVVYNSQGPSLYIGEGKEHHFHLSMAQLRILHLQRTGHDYLIEAIGLPRLSSFLDCTLGLGSDSIVVSYAYMTGKNDIGAVPQKTHMVGIEAFLPLHHITQYGLAHFCHDDPHVTQALRQINTYGCHYQEYLATCETNAFDVVYLDPMFEVPIVESPQFLSLRDHLVKSACTDLIIREAMRVAKRKVIIKERPFSRIFQMIEPDYFVGGKYSKIVYAVYEV</sequence>
<dbReference type="Proteomes" id="UP000029628">
    <property type="component" value="Unassembled WGS sequence"/>
</dbReference>
<name>A0A096CRQ7_9FIRM</name>
<dbReference type="InterPro" id="IPR029063">
    <property type="entry name" value="SAM-dependent_MTases_sf"/>
</dbReference>
<dbReference type="GO" id="GO:0008990">
    <property type="term" value="F:rRNA (guanine-N2-)-methyltransferase activity"/>
    <property type="evidence" value="ECO:0007669"/>
    <property type="project" value="InterPro"/>
</dbReference>
<dbReference type="eggNOG" id="COG4123">
    <property type="taxonomic scope" value="Bacteria"/>
</dbReference>
<evidence type="ECO:0000313" key="2">
    <source>
        <dbReference type="Proteomes" id="UP000029628"/>
    </source>
</evidence>
<dbReference type="eggNOG" id="COG2136">
    <property type="taxonomic scope" value="Bacteria"/>
</dbReference>
<dbReference type="SUPFAM" id="SSF53335">
    <property type="entry name" value="S-adenosyl-L-methionine-dependent methyltransferases"/>
    <property type="match status" value="1"/>
</dbReference>
<dbReference type="InterPro" id="IPR007536">
    <property type="entry name" value="16SrRNA_methylTrfase_J"/>
</dbReference>
<proteinExistence type="predicted"/>
<dbReference type="EMBL" id="JRNT01000006">
    <property type="protein sequence ID" value="KGF48019.1"/>
    <property type="molecule type" value="Genomic_DNA"/>
</dbReference>
<dbReference type="PANTHER" id="PTHR36112:SF1">
    <property type="entry name" value="RIBOSOMAL RNA SMALL SUBUNIT METHYLTRANSFERASE J"/>
    <property type="match status" value="1"/>
</dbReference>
<dbReference type="PANTHER" id="PTHR36112">
    <property type="entry name" value="RIBOSOMAL RNA SMALL SUBUNIT METHYLTRANSFERASE J"/>
    <property type="match status" value="1"/>
</dbReference>
<accession>A0A096CRQ7</accession>
<gene>
    <name evidence="1" type="ORF">HMPREF0872_02700</name>
</gene>
<keyword evidence="2" id="KW-1185">Reference proteome</keyword>
<organism evidence="1 2">
    <name type="scientific">Veillonella montpellierensis DNF00314</name>
    <dbReference type="NCBI Taxonomy" id="1401067"/>
    <lineage>
        <taxon>Bacteria</taxon>
        <taxon>Bacillati</taxon>
        <taxon>Bacillota</taxon>
        <taxon>Negativicutes</taxon>
        <taxon>Veillonellales</taxon>
        <taxon>Veillonellaceae</taxon>
        <taxon>Veillonella</taxon>
    </lineage>
</organism>
<dbReference type="RefSeq" id="WP_038151584.1">
    <property type="nucleotide sequence ID" value="NZ_JRNT01000006.1"/>
</dbReference>
<reference evidence="1 2" key="1">
    <citation type="submission" date="2014-07" db="EMBL/GenBank/DDBJ databases">
        <authorList>
            <person name="McCorrison J."/>
            <person name="Sanka R."/>
            <person name="Torralba M."/>
            <person name="Gillis M."/>
            <person name="Haft D.H."/>
            <person name="Methe B."/>
            <person name="Sutton G."/>
            <person name="Nelson K.E."/>
        </authorList>
    </citation>
    <scope>NUCLEOTIDE SEQUENCE [LARGE SCALE GENOMIC DNA]</scope>
    <source>
        <strain evidence="1 2">DNF00314</strain>
    </source>
</reference>
<evidence type="ECO:0000313" key="1">
    <source>
        <dbReference type="EMBL" id="KGF48019.1"/>
    </source>
</evidence>
<dbReference type="AlphaFoldDB" id="A0A096CRQ7"/>
<protein>
    <recommendedName>
        <fullName evidence="3">Protein-L-IsoD(D-D) O-methyltransferase</fullName>
    </recommendedName>
</protein>
<comment type="caution">
    <text evidence="1">The sequence shown here is derived from an EMBL/GenBank/DDBJ whole genome shotgun (WGS) entry which is preliminary data.</text>
</comment>
<evidence type="ECO:0008006" key="3">
    <source>
        <dbReference type="Google" id="ProtNLM"/>
    </source>
</evidence>
<dbReference type="Gene3D" id="3.40.50.150">
    <property type="entry name" value="Vaccinia Virus protein VP39"/>
    <property type="match status" value="1"/>
</dbReference>